<feature type="signal peptide" evidence="1">
    <location>
        <begin position="1"/>
        <end position="29"/>
    </location>
</feature>
<keyword evidence="3" id="KW-1185">Reference proteome</keyword>
<evidence type="ECO:0000256" key="1">
    <source>
        <dbReference type="SAM" id="SignalP"/>
    </source>
</evidence>
<feature type="chain" id="PRO_5041245033" evidence="1">
    <location>
        <begin position="30"/>
        <end position="140"/>
    </location>
</feature>
<dbReference type="Proteomes" id="UP001161325">
    <property type="component" value="Unassembled WGS sequence"/>
</dbReference>
<keyword evidence="1" id="KW-0732">Signal</keyword>
<sequence length="140" mass="14279">MPASTHVRALLAALSLAVLPLAACATHNAATTTATPSAAARPVVLVDNAGTAWLDVYLLDETRDWHLGRLAPGARGTLRLPAGAAAGAGMVRLAVLAGATQTVAPSRDPRAIVSMAQPMTALSGQRWSFAQGALTGLRPH</sequence>
<evidence type="ECO:0000313" key="2">
    <source>
        <dbReference type="EMBL" id="GLC23857.1"/>
    </source>
</evidence>
<evidence type="ECO:0000313" key="3">
    <source>
        <dbReference type="Proteomes" id="UP001161325"/>
    </source>
</evidence>
<accession>A0AA37Q3C7</accession>
<protein>
    <submittedName>
        <fullName evidence="2">Uncharacterized protein</fullName>
    </submittedName>
</protein>
<dbReference type="RefSeq" id="WP_284348301.1">
    <property type="nucleotide sequence ID" value="NZ_BRXS01000001.1"/>
</dbReference>
<organism evidence="2 3">
    <name type="scientific">Roseisolibacter agri</name>
    <dbReference type="NCBI Taxonomy" id="2014610"/>
    <lineage>
        <taxon>Bacteria</taxon>
        <taxon>Pseudomonadati</taxon>
        <taxon>Gemmatimonadota</taxon>
        <taxon>Gemmatimonadia</taxon>
        <taxon>Gemmatimonadales</taxon>
        <taxon>Gemmatimonadaceae</taxon>
        <taxon>Roseisolibacter</taxon>
    </lineage>
</organism>
<dbReference type="AlphaFoldDB" id="A0AA37Q3C7"/>
<gene>
    <name evidence="2" type="ORF">rosag_03700</name>
</gene>
<comment type="caution">
    <text evidence="2">The sequence shown here is derived from an EMBL/GenBank/DDBJ whole genome shotgun (WGS) entry which is preliminary data.</text>
</comment>
<dbReference type="EMBL" id="BRXS01000001">
    <property type="protein sequence ID" value="GLC23857.1"/>
    <property type="molecule type" value="Genomic_DNA"/>
</dbReference>
<name>A0AA37Q3C7_9BACT</name>
<reference evidence="2" key="1">
    <citation type="submission" date="2022-08" db="EMBL/GenBank/DDBJ databases">
        <title>Draft genome sequencing of Roseisolibacter agri AW1220.</title>
        <authorList>
            <person name="Tobiishi Y."/>
            <person name="Tonouchi A."/>
        </authorList>
    </citation>
    <scope>NUCLEOTIDE SEQUENCE</scope>
    <source>
        <strain evidence="2">AW1220</strain>
    </source>
</reference>
<proteinExistence type="predicted"/>